<dbReference type="Gene3D" id="2.130.10.10">
    <property type="entry name" value="YVTN repeat-like/Quinoprotein amine dehydrogenase"/>
    <property type="match status" value="1"/>
</dbReference>
<comment type="caution">
    <text evidence="7">The sequence shown here is derived from an EMBL/GenBank/DDBJ whole genome shotgun (WGS) entry which is preliminary data.</text>
</comment>
<accession>A0ABQ8SDI5</accession>
<feature type="repeat" description="WD" evidence="5">
    <location>
        <begin position="155"/>
        <end position="196"/>
    </location>
</feature>
<evidence type="ECO:0000259" key="6">
    <source>
        <dbReference type="Pfam" id="PF23586"/>
    </source>
</evidence>
<keyword evidence="7" id="KW-0418">Kinase</keyword>
<feature type="repeat" description="WD" evidence="5">
    <location>
        <begin position="232"/>
        <end position="254"/>
    </location>
</feature>
<dbReference type="InterPro" id="IPR001680">
    <property type="entry name" value="WD40_rpt"/>
</dbReference>
<evidence type="ECO:0000256" key="1">
    <source>
        <dbReference type="ARBA" id="ARBA00004324"/>
    </source>
</evidence>
<proteinExistence type="predicted"/>
<dbReference type="InterPro" id="IPR036322">
    <property type="entry name" value="WD40_repeat_dom_sf"/>
</dbReference>
<dbReference type="PANTHER" id="PTHR22848">
    <property type="entry name" value="WD40 REPEAT PROTEIN"/>
    <property type="match status" value="1"/>
</dbReference>
<evidence type="ECO:0000313" key="7">
    <source>
        <dbReference type="EMBL" id="KAJ4432147.1"/>
    </source>
</evidence>
<dbReference type="PROSITE" id="PS50294">
    <property type="entry name" value="WD_REPEATS_REGION"/>
    <property type="match status" value="2"/>
</dbReference>
<dbReference type="InterPro" id="IPR019775">
    <property type="entry name" value="WD40_repeat_CS"/>
</dbReference>
<keyword evidence="2 5" id="KW-0853">WD repeat</keyword>
<dbReference type="PROSITE" id="PS00678">
    <property type="entry name" value="WD_REPEATS_1"/>
    <property type="match status" value="1"/>
</dbReference>
<evidence type="ECO:0000313" key="8">
    <source>
        <dbReference type="Proteomes" id="UP001148838"/>
    </source>
</evidence>
<dbReference type="PROSITE" id="PS50082">
    <property type="entry name" value="WD_REPEATS_2"/>
    <property type="match status" value="4"/>
</dbReference>
<evidence type="ECO:0000256" key="5">
    <source>
        <dbReference type="PROSITE-ProRule" id="PRU00221"/>
    </source>
</evidence>
<dbReference type="InterPro" id="IPR015943">
    <property type="entry name" value="WD40/YVTN_repeat-like_dom_sf"/>
</dbReference>
<sequence length="364" mass="40935">MKENMWLSIAAALKTDWKCQLTIFFTILLHVSGTTIDLFRGKAAIRDQEEEKYPTQLSKQIKFGQKSHVECARFSPDGQYLVTGSVDGFIEVWNFTTGKIRKDLKYQAQDNFMMMEEAVLCMSFSRDSEMLASGSQDGKVKVWRIQTGQCLRRFEKAHVKGVTCLQFSRDNSQVLSASFDTTIRIHGLKSGKTLKEFRGHSSFVNEVVFTPDGHSILRSVVVENENKRLCCVCSASSDGTVKVWSIKSTECTNTFKSLGGAGDITVNSIHLLPKNPEHFVVCNRSNTVVIMNMQGQIVRSFSSGKREGGDFVSCTLSPRGEWIYCVGEDLVLYCFSTASGKLERTLNVKFLKIKIITKLQEFRS</sequence>
<comment type="subcellular location">
    <subcellularLocation>
        <location evidence="1">Nucleus speckle</location>
    </subcellularLocation>
</comment>
<evidence type="ECO:0000256" key="2">
    <source>
        <dbReference type="ARBA" id="ARBA00022574"/>
    </source>
</evidence>
<keyword evidence="8" id="KW-1185">Reference proteome</keyword>
<dbReference type="Pfam" id="PF23586">
    <property type="entry name" value="Beta-prop_NWD2_C"/>
    <property type="match status" value="1"/>
</dbReference>
<feature type="domain" description="NWD2 C-terminal beta-propeller" evidence="6">
    <location>
        <begin position="70"/>
        <end position="301"/>
    </location>
</feature>
<dbReference type="SMART" id="SM00320">
    <property type="entry name" value="WD40"/>
    <property type="match status" value="6"/>
</dbReference>
<keyword evidence="7" id="KW-0808">Transferase</keyword>
<evidence type="ECO:0000256" key="3">
    <source>
        <dbReference type="ARBA" id="ARBA00022737"/>
    </source>
</evidence>
<protein>
    <recommendedName>
        <fullName evidence="4">WD40 repeat-containing protein SMU1</fullName>
    </recommendedName>
</protein>
<name>A0ABQ8SDI5_PERAM</name>
<dbReference type="Proteomes" id="UP001148838">
    <property type="component" value="Unassembled WGS sequence"/>
</dbReference>
<dbReference type="PRINTS" id="PR00320">
    <property type="entry name" value="GPROTEINBRPT"/>
</dbReference>
<feature type="repeat" description="WD" evidence="5">
    <location>
        <begin position="62"/>
        <end position="103"/>
    </location>
</feature>
<feature type="repeat" description="WD" evidence="5">
    <location>
        <begin position="112"/>
        <end position="153"/>
    </location>
</feature>
<evidence type="ECO:0000256" key="4">
    <source>
        <dbReference type="ARBA" id="ARBA00026184"/>
    </source>
</evidence>
<dbReference type="InterPro" id="IPR020472">
    <property type="entry name" value="WD40_PAC1"/>
</dbReference>
<keyword evidence="3" id="KW-0677">Repeat</keyword>
<dbReference type="InterPro" id="IPR045184">
    <property type="entry name" value="SMU1"/>
</dbReference>
<dbReference type="GO" id="GO:0016301">
    <property type="term" value="F:kinase activity"/>
    <property type="evidence" value="ECO:0007669"/>
    <property type="project" value="UniProtKB-KW"/>
</dbReference>
<dbReference type="EMBL" id="JAJSOF020000029">
    <property type="protein sequence ID" value="KAJ4432147.1"/>
    <property type="molecule type" value="Genomic_DNA"/>
</dbReference>
<organism evidence="7 8">
    <name type="scientific">Periplaneta americana</name>
    <name type="common">American cockroach</name>
    <name type="synonym">Blatta americana</name>
    <dbReference type="NCBI Taxonomy" id="6978"/>
    <lineage>
        <taxon>Eukaryota</taxon>
        <taxon>Metazoa</taxon>
        <taxon>Ecdysozoa</taxon>
        <taxon>Arthropoda</taxon>
        <taxon>Hexapoda</taxon>
        <taxon>Insecta</taxon>
        <taxon>Pterygota</taxon>
        <taxon>Neoptera</taxon>
        <taxon>Polyneoptera</taxon>
        <taxon>Dictyoptera</taxon>
        <taxon>Blattodea</taxon>
        <taxon>Blattoidea</taxon>
        <taxon>Blattidae</taxon>
        <taxon>Blattinae</taxon>
        <taxon>Periplaneta</taxon>
    </lineage>
</organism>
<dbReference type="InterPro" id="IPR056534">
    <property type="entry name" value="Beta-prop_NWD2_C"/>
</dbReference>
<dbReference type="SUPFAM" id="SSF50978">
    <property type="entry name" value="WD40 repeat-like"/>
    <property type="match status" value="1"/>
</dbReference>
<reference evidence="7 8" key="1">
    <citation type="journal article" date="2022" name="Allergy">
        <title>Genome assembly and annotation of Periplaneta americana reveal a comprehensive cockroach allergen profile.</title>
        <authorList>
            <person name="Wang L."/>
            <person name="Xiong Q."/>
            <person name="Saelim N."/>
            <person name="Wang L."/>
            <person name="Nong W."/>
            <person name="Wan A.T."/>
            <person name="Shi M."/>
            <person name="Liu X."/>
            <person name="Cao Q."/>
            <person name="Hui J.H.L."/>
            <person name="Sookrung N."/>
            <person name="Leung T.F."/>
            <person name="Tungtrongchitr A."/>
            <person name="Tsui S.K.W."/>
        </authorList>
    </citation>
    <scope>NUCLEOTIDE SEQUENCE [LARGE SCALE GENOMIC DNA]</scope>
    <source>
        <strain evidence="7">PWHHKU_190912</strain>
    </source>
</reference>
<dbReference type="CDD" id="cd00200">
    <property type="entry name" value="WD40"/>
    <property type="match status" value="1"/>
</dbReference>
<gene>
    <name evidence="7" type="primary">SMU1_1</name>
    <name evidence="7" type="ORF">ANN_20763</name>
</gene>